<gene>
    <name evidence="3" type="primary">dop</name>
    <name evidence="3" type="ORF">CTEST_06620</name>
</gene>
<keyword evidence="3" id="KW-0647">Proteasome</keyword>
<dbReference type="GO" id="GO:0016811">
    <property type="term" value="F:hydrolase activity, acting on carbon-nitrogen (but not peptide) bonds, in linear amides"/>
    <property type="evidence" value="ECO:0007669"/>
    <property type="project" value="InterPro"/>
</dbReference>
<dbReference type="KEGG" id="cted:CTEST_06620"/>
<reference evidence="3 4" key="1">
    <citation type="journal article" date="2015" name="Genome Announc.">
        <title>Complete Genome Sequence of the Type Strain Corynebacterium testudinoris DSM 44614, Recovered from Necrotic Lesions in the Mouth of a Tortoise.</title>
        <authorList>
            <person name="Ruckert C."/>
            <person name="Kriete M."/>
            <person name="Jaenicke S."/>
            <person name="Winkler A."/>
            <person name="Tauch A."/>
        </authorList>
    </citation>
    <scope>NUCLEOTIDE SEQUENCE [LARGE SCALE GENOMIC DNA]</scope>
    <source>
        <strain evidence="3 4">DSM 44614</strain>
    </source>
</reference>
<reference evidence="4" key="2">
    <citation type="submission" date="2015-05" db="EMBL/GenBank/DDBJ databases">
        <title>Complete genome sequence of Corynebacterium testudinoris DSM 44614, recovered from necrotic lesions in the mouth of a tortoise.</title>
        <authorList>
            <person name="Ruckert C."/>
            <person name="Albersmeier A."/>
            <person name="Winkler A."/>
            <person name="Tauch A."/>
        </authorList>
    </citation>
    <scope>NUCLEOTIDE SEQUENCE [LARGE SCALE GENOMIC DNA]</scope>
    <source>
        <strain evidence="4">DSM 44614</strain>
    </source>
</reference>
<evidence type="ECO:0000256" key="1">
    <source>
        <dbReference type="ARBA" id="ARBA00009114"/>
    </source>
</evidence>
<dbReference type="InterPro" id="IPR004347">
    <property type="entry name" value="Pup_ligase/deamidase"/>
</dbReference>
<dbReference type="EC" id="6.3.2.-" evidence="3"/>
<evidence type="ECO:0000313" key="3">
    <source>
        <dbReference type="EMBL" id="AKK08762.1"/>
    </source>
</evidence>
<dbReference type="InterPro" id="IPR022366">
    <property type="entry name" value="Pup_deamidase"/>
</dbReference>
<dbReference type="Proteomes" id="UP000035540">
    <property type="component" value="Chromosome"/>
</dbReference>
<dbReference type="GO" id="GO:0005524">
    <property type="term" value="F:ATP binding"/>
    <property type="evidence" value="ECO:0007669"/>
    <property type="project" value="TreeGrafter"/>
</dbReference>
<protein>
    <submittedName>
        <fullName evidence="3">Proteasome accessory factor PafA2</fullName>
        <ecNumber evidence="3">6.3.2.-</ecNumber>
    </submittedName>
</protein>
<dbReference type="PIRSF" id="PIRSF018077">
    <property type="entry name" value="UCP018077"/>
    <property type="match status" value="1"/>
</dbReference>
<keyword evidence="4" id="KW-1185">Reference proteome</keyword>
<dbReference type="PATRIC" id="fig|136857.5.peg.1316"/>
<keyword evidence="3" id="KW-0436">Ligase</keyword>
<dbReference type="GO" id="GO:0070490">
    <property type="term" value="P:protein pupylation"/>
    <property type="evidence" value="ECO:0007669"/>
    <property type="project" value="TreeGrafter"/>
</dbReference>
<dbReference type="NCBIfam" id="TIGR03688">
    <property type="entry name" value="depupylase_Dop"/>
    <property type="match status" value="1"/>
</dbReference>
<name>A0A0G3HC81_9CORY</name>
<organism evidence="3 4">
    <name type="scientific">Corynebacterium testudinoris</name>
    <dbReference type="NCBI Taxonomy" id="136857"/>
    <lineage>
        <taxon>Bacteria</taxon>
        <taxon>Bacillati</taxon>
        <taxon>Actinomycetota</taxon>
        <taxon>Actinomycetes</taxon>
        <taxon>Mycobacteriales</taxon>
        <taxon>Corynebacteriaceae</taxon>
        <taxon>Corynebacterium</taxon>
    </lineage>
</organism>
<feature type="active site" description="Proton acceptor" evidence="2">
    <location>
        <position position="93"/>
    </location>
</feature>
<dbReference type="EMBL" id="CP011545">
    <property type="protein sequence ID" value="AKK08762.1"/>
    <property type="molecule type" value="Genomic_DNA"/>
</dbReference>
<evidence type="ECO:0000313" key="4">
    <source>
        <dbReference type="Proteomes" id="UP000035540"/>
    </source>
</evidence>
<dbReference type="PANTHER" id="PTHR42307">
    <property type="entry name" value="PUP DEAMIDASE/DEPUPYLASE"/>
    <property type="match status" value="1"/>
</dbReference>
<dbReference type="GO" id="GO:0000502">
    <property type="term" value="C:proteasome complex"/>
    <property type="evidence" value="ECO:0007669"/>
    <property type="project" value="UniProtKB-KW"/>
</dbReference>
<sequence>MGMTRFMGTEIEYGISTPADPGLSPIVTSTHAVVAYAAMNTGARSRWDYEEESPLKDTRGFDLRRYHTVPVVDPDAVGIANVVTANGARFYVDHAHPEYSSPECSNAYDAMVYDAAGDLILLKAAADVAELYEEGVSILKHHDPCPPLKFYKNNVDGKGASYGAHENYQYSRQTDFDVLAQALIPFFVTRNIIIGAGRIGIGESGEREGFQISQRADYFFQEVSLETTLNRGIINTRDEPHANAVKFRRLHTIVGDANMSQYSTFLKLGMTKLVIDAIENGVDFSDLRLRDSVAELKNVSHDLSLTHSLLLRDGRELTAIDILRVYLSRVSAVDEVDQRVIALWGEVLDLLADDPLKTAHLLDWTAKWSLIKGYVDRGLSLSDAKLQLIDLQYSDIDPAKSLYHALVRRGRMHTLAAPEEIERAATTPPADSRAWFRGAVSAKFGEDVIAASWQTMILKVGDVSARLATNDVDGLTREQVGAIIDAAGTTAELLHGLQAVGIEPNNTYVTHHNKS</sequence>
<evidence type="ECO:0000256" key="2">
    <source>
        <dbReference type="PIRSR" id="PIRSR018077-1"/>
    </source>
</evidence>
<dbReference type="AlphaFoldDB" id="A0A0G3HC81"/>
<dbReference type="STRING" id="136857.CTEST_06620"/>
<dbReference type="GO" id="GO:0016874">
    <property type="term" value="F:ligase activity"/>
    <property type="evidence" value="ECO:0007669"/>
    <property type="project" value="UniProtKB-KW"/>
</dbReference>
<dbReference type="PANTHER" id="PTHR42307:SF2">
    <property type="entry name" value="PUP DEAMIDASE_DEPUPYLASE"/>
    <property type="match status" value="1"/>
</dbReference>
<dbReference type="GO" id="GO:0010498">
    <property type="term" value="P:proteasomal protein catabolic process"/>
    <property type="evidence" value="ECO:0007669"/>
    <property type="project" value="InterPro"/>
</dbReference>
<dbReference type="GO" id="GO:0019941">
    <property type="term" value="P:modification-dependent protein catabolic process"/>
    <property type="evidence" value="ECO:0007669"/>
    <property type="project" value="InterPro"/>
</dbReference>
<proteinExistence type="inferred from homology"/>
<comment type="similarity">
    <text evidence="1">Belongs to the Pup ligase/Pup deamidase family. Pup deamidase subfamily.</text>
</comment>
<dbReference type="GO" id="GO:0008233">
    <property type="term" value="F:peptidase activity"/>
    <property type="evidence" value="ECO:0007669"/>
    <property type="project" value="InterPro"/>
</dbReference>
<accession>A0A0G3HC81</accession>
<dbReference type="Pfam" id="PF03136">
    <property type="entry name" value="Pup_ligase"/>
    <property type="match status" value="1"/>
</dbReference>